<gene>
    <name evidence="8" type="ORF">BGZ95_005088</name>
</gene>
<accession>A0AAD4D2B4</accession>
<dbReference type="AlphaFoldDB" id="A0AAD4D2B4"/>
<feature type="region of interest" description="Disordered" evidence="6">
    <location>
        <begin position="159"/>
        <end position="185"/>
    </location>
</feature>
<protein>
    <recommendedName>
        <fullName evidence="7">C3H1-type domain-containing protein</fullName>
    </recommendedName>
</protein>
<keyword evidence="9" id="KW-1185">Reference proteome</keyword>
<evidence type="ECO:0000256" key="2">
    <source>
        <dbReference type="ARBA" id="ARBA00022737"/>
    </source>
</evidence>
<dbReference type="PANTHER" id="PTHR12547:SF18">
    <property type="entry name" value="PROTEIN TIS11"/>
    <property type="match status" value="1"/>
</dbReference>
<evidence type="ECO:0000256" key="1">
    <source>
        <dbReference type="ARBA" id="ARBA00022723"/>
    </source>
</evidence>
<dbReference type="GO" id="GO:0008270">
    <property type="term" value="F:zinc ion binding"/>
    <property type="evidence" value="ECO:0007669"/>
    <property type="project" value="UniProtKB-KW"/>
</dbReference>
<dbReference type="Proteomes" id="UP001194580">
    <property type="component" value="Unassembled WGS sequence"/>
</dbReference>
<dbReference type="SMART" id="SM00356">
    <property type="entry name" value="ZnF_C3H1"/>
    <property type="match status" value="2"/>
</dbReference>
<evidence type="ECO:0000259" key="7">
    <source>
        <dbReference type="PROSITE" id="PS50103"/>
    </source>
</evidence>
<feature type="domain" description="C3H1-type" evidence="7">
    <location>
        <begin position="33"/>
        <end position="61"/>
    </location>
</feature>
<dbReference type="GO" id="GO:0003729">
    <property type="term" value="F:mRNA binding"/>
    <property type="evidence" value="ECO:0007669"/>
    <property type="project" value="InterPro"/>
</dbReference>
<keyword evidence="4 5" id="KW-0862">Zinc</keyword>
<evidence type="ECO:0000256" key="5">
    <source>
        <dbReference type="PROSITE-ProRule" id="PRU00723"/>
    </source>
</evidence>
<evidence type="ECO:0000313" key="8">
    <source>
        <dbReference type="EMBL" id="KAG0257973.1"/>
    </source>
</evidence>
<dbReference type="EMBL" id="JAAAIL010002353">
    <property type="protein sequence ID" value="KAG0257973.1"/>
    <property type="molecule type" value="Genomic_DNA"/>
</dbReference>
<dbReference type="Pfam" id="PF00642">
    <property type="entry name" value="zf-CCCH"/>
    <property type="match status" value="2"/>
</dbReference>
<evidence type="ECO:0000256" key="6">
    <source>
        <dbReference type="SAM" id="MobiDB-lite"/>
    </source>
</evidence>
<name>A0AAD4D2B4_9FUNG</name>
<evidence type="ECO:0000313" key="9">
    <source>
        <dbReference type="Proteomes" id="UP001194580"/>
    </source>
</evidence>
<feature type="zinc finger region" description="C3H1-type" evidence="5">
    <location>
        <begin position="33"/>
        <end position="61"/>
    </location>
</feature>
<keyword evidence="1 5" id="KW-0479">Metal-binding</keyword>
<dbReference type="PANTHER" id="PTHR12547">
    <property type="entry name" value="CCCH ZINC FINGER/TIS11-RELATED"/>
    <property type="match status" value="1"/>
</dbReference>
<evidence type="ECO:0000256" key="4">
    <source>
        <dbReference type="ARBA" id="ARBA00022833"/>
    </source>
</evidence>
<comment type="caution">
    <text evidence="8">The sequence shown here is derived from an EMBL/GenBank/DDBJ whole genome shotgun (WGS) entry which is preliminary data.</text>
</comment>
<reference evidence="8" key="1">
    <citation type="journal article" date="2020" name="Fungal Divers.">
        <title>Resolving the Mortierellaceae phylogeny through synthesis of multi-gene phylogenetics and phylogenomics.</title>
        <authorList>
            <person name="Vandepol N."/>
            <person name="Liber J."/>
            <person name="Desiro A."/>
            <person name="Na H."/>
            <person name="Kennedy M."/>
            <person name="Barry K."/>
            <person name="Grigoriev I.V."/>
            <person name="Miller A.N."/>
            <person name="O'Donnell K."/>
            <person name="Stajich J.E."/>
            <person name="Bonito G."/>
        </authorList>
    </citation>
    <scope>NUCLEOTIDE SEQUENCE</scope>
    <source>
        <strain evidence="8">NRRL 28262</strain>
    </source>
</reference>
<keyword evidence="3 5" id="KW-0863">Zinc-finger</keyword>
<feature type="region of interest" description="Disordered" evidence="6">
    <location>
        <begin position="1"/>
        <end position="28"/>
    </location>
</feature>
<dbReference type="InterPro" id="IPR036855">
    <property type="entry name" value="Znf_CCCH_sf"/>
</dbReference>
<dbReference type="Gene3D" id="4.10.1000.10">
    <property type="entry name" value="Zinc finger, CCCH-type"/>
    <property type="match status" value="2"/>
</dbReference>
<dbReference type="InterPro" id="IPR045877">
    <property type="entry name" value="ZFP36-like"/>
</dbReference>
<proteinExistence type="predicted"/>
<feature type="non-terminal residue" evidence="8">
    <location>
        <position position="403"/>
    </location>
</feature>
<feature type="zinc finger region" description="C3H1-type" evidence="5">
    <location>
        <begin position="71"/>
        <end position="99"/>
    </location>
</feature>
<keyword evidence="2" id="KW-0677">Repeat</keyword>
<dbReference type="PROSITE" id="PS50103">
    <property type="entry name" value="ZF_C3H1"/>
    <property type="match status" value="2"/>
</dbReference>
<feature type="domain" description="C3H1-type" evidence="7">
    <location>
        <begin position="71"/>
        <end position="99"/>
    </location>
</feature>
<dbReference type="SUPFAM" id="SSF90229">
    <property type="entry name" value="CCCH zinc finger"/>
    <property type="match status" value="2"/>
</dbReference>
<organism evidence="8 9">
    <name type="scientific">Linnemannia exigua</name>
    <dbReference type="NCBI Taxonomy" id="604196"/>
    <lineage>
        <taxon>Eukaryota</taxon>
        <taxon>Fungi</taxon>
        <taxon>Fungi incertae sedis</taxon>
        <taxon>Mucoromycota</taxon>
        <taxon>Mortierellomycotina</taxon>
        <taxon>Mortierellomycetes</taxon>
        <taxon>Mortierellales</taxon>
        <taxon>Mortierellaceae</taxon>
        <taxon>Linnemannia</taxon>
    </lineage>
</organism>
<dbReference type="InterPro" id="IPR000571">
    <property type="entry name" value="Znf_CCCH"/>
</dbReference>
<sequence>NSPLSTSTADPPGKRGARGPRRGSSDNNKKAELYKTELCISVHSGFACKYGDNCQFAHNVAELHHVNRHPRYKTQLCTSFQNQGFCKYNDRCTFIHHPEEARVPISPSLFRKTENHLAANHTLNQAISSQTPNQVPSQISAHGPSQIPLQILSHMANPMSKQNQTWSAPSSASHPNSGTASPNQQLADYNKIDRVRAMSDPGISNYMNGPHGMQQVPRMDGLGIELGIYHEESKAMDMVNQDVQHHHPHVFAIPMSSDPPEFMHQGPQQMMPLSMRRQRRMGICYPPEIPIDGGHPIQQRDIIDLLPHYNEHGMFDPDLAAVRPVGTVRPPWMTPGSIWQPLSSLAPNGISNASQGQVHGQTQTQNQIVSESLQVGPVESAYDAEWVSKLGRYITTPQNDFEI</sequence>
<evidence type="ECO:0000256" key="3">
    <source>
        <dbReference type="ARBA" id="ARBA00022771"/>
    </source>
</evidence>